<dbReference type="EMBL" id="JACEFO010000910">
    <property type="protein sequence ID" value="KAF8753132.1"/>
    <property type="molecule type" value="Genomic_DNA"/>
</dbReference>
<protein>
    <submittedName>
        <fullName evidence="1">Uncharacterized protein</fullName>
    </submittedName>
</protein>
<dbReference type="AlphaFoldDB" id="A0A835FG31"/>
<proteinExistence type="predicted"/>
<organism evidence="1 2">
    <name type="scientific">Digitaria exilis</name>
    <dbReference type="NCBI Taxonomy" id="1010633"/>
    <lineage>
        <taxon>Eukaryota</taxon>
        <taxon>Viridiplantae</taxon>
        <taxon>Streptophyta</taxon>
        <taxon>Embryophyta</taxon>
        <taxon>Tracheophyta</taxon>
        <taxon>Spermatophyta</taxon>
        <taxon>Magnoliopsida</taxon>
        <taxon>Liliopsida</taxon>
        <taxon>Poales</taxon>
        <taxon>Poaceae</taxon>
        <taxon>PACMAD clade</taxon>
        <taxon>Panicoideae</taxon>
        <taxon>Panicodae</taxon>
        <taxon>Paniceae</taxon>
        <taxon>Anthephorinae</taxon>
        <taxon>Digitaria</taxon>
    </lineage>
</organism>
<dbReference type="Proteomes" id="UP000636709">
    <property type="component" value="Unassembled WGS sequence"/>
</dbReference>
<evidence type="ECO:0000313" key="2">
    <source>
        <dbReference type="Proteomes" id="UP000636709"/>
    </source>
</evidence>
<reference evidence="1" key="1">
    <citation type="submission" date="2020-07" db="EMBL/GenBank/DDBJ databases">
        <title>Genome sequence and genetic diversity analysis of an under-domesticated orphan crop, white fonio (Digitaria exilis).</title>
        <authorList>
            <person name="Bennetzen J.L."/>
            <person name="Chen S."/>
            <person name="Ma X."/>
            <person name="Wang X."/>
            <person name="Yssel A.E.J."/>
            <person name="Chaluvadi S.R."/>
            <person name="Johnson M."/>
            <person name="Gangashetty P."/>
            <person name="Hamidou F."/>
            <person name="Sanogo M.D."/>
            <person name="Zwaenepoel A."/>
            <person name="Wallace J."/>
            <person name="Van De Peer Y."/>
            <person name="Van Deynze A."/>
        </authorList>
    </citation>
    <scope>NUCLEOTIDE SEQUENCE</scope>
    <source>
        <tissue evidence="1">Leaves</tissue>
    </source>
</reference>
<evidence type="ECO:0000313" key="1">
    <source>
        <dbReference type="EMBL" id="KAF8753132.1"/>
    </source>
</evidence>
<name>A0A835FG31_9POAL</name>
<accession>A0A835FG31</accession>
<comment type="caution">
    <text evidence="1">The sequence shown here is derived from an EMBL/GenBank/DDBJ whole genome shotgun (WGS) entry which is preliminary data.</text>
</comment>
<keyword evidence="2" id="KW-1185">Reference proteome</keyword>
<gene>
    <name evidence="1" type="ORF">HU200_011788</name>
</gene>
<sequence>MLVTKQGMNARPSAPHATLHVRLHHLLI</sequence>